<protein>
    <submittedName>
        <fullName evidence="1">Mll8118 protein</fullName>
    </submittedName>
</protein>
<dbReference type="InterPro" id="IPR029063">
    <property type="entry name" value="SAM-dependent_MTases_sf"/>
</dbReference>
<sequence>MTTSLAGTLKNRGKQMAKRLLGYDSRNWLRIRQIEAFTVFLEAGNRKASDVIEISPGWNRYWRAMCPNYRSVDFPAFDICKDRTEEQYSIVIADQVLEHVRRPLAAAQNIHAMTRPGGWAMVATPFLFRVHARPHDYNRWTPAGLKQLMVEGGFPEANVKVHGWGNKACARAHIGGPVRAYGLWRDLSNDEEYPLMVWAFAKKEPAASQ</sequence>
<gene>
    <name evidence="1" type="ordered locus">mll8118</name>
</gene>
<dbReference type="RefSeq" id="WP_010915377.1">
    <property type="nucleotide sequence ID" value="NC_002678.2"/>
</dbReference>
<proteinExistence type="predicted"/>
<dbReference type="AlphaFoldDB" id="Q983X9"/>
<dbReference type="EMBL" id="BA000012">
    <property type="protein sequence ID" value="BAB53751.1"/>
    <property type="molecule type" value="Genomic_DNA"/>
</dbReference>
<dbReference type="KEGG" id="mlo:mll8118"/>
<reference evidence="1 2" key="1">
    <citation type="journal article" date="2000" name="DNA Res.">
        <title>Complete genome structure of the nitrogen-fixing symbiotic bacterium Mesorhizobium loti.</title>
        <authorList>
            <person name="Kaneko T."/>
            <person name="Nakamura Y."/>
            <person name="Sato S."/>
            <person name="Asamizu E."/>
            <person name="Kato T."/>
            <person name="Sasamoto S."/>
            <person name="Watanabe A."/>
            <person name="Idesawa K."/>
            <person name="Ishikawa A."/>
            <person name="Kawashima K."/>
            <person name="Kimura T."/>
            <person name="Kishida Y."/>
            <person name="Kiyokawa C."/>
            <person name="Kohara M."/>
            <person name="Matsumoto M."/>
            <person name="Matsuno A."/>
            <person name="Mochizuki Y."/>
            <person name="Nakayama S."/>
            <person name="Nakazaki N."/>
            <person name="Shimpo S."/>
            <person name="Sugimoto M."/>
            <person name="Takeuchi C."/>
            <person name="Yamada M."/>
            <person name="Tabata S."/>
        </authorList>
    </citation>
    <scope>NUCLEOTIDE SEQUENCE [LARGE SCALE GENOMIC DNA]</scope>
    <source>
        <strain evidence="2">LMG 29417 / CECT 9101 / MAFF 303099</strain>
    </source>
</reference>
<evidence type="ECO:0000313" key="2">
    <source>
        <dbReference type="Proteomes" id="UP000000552"/>
    </source>
</evidence>
<dbReference type="Gene3D" id="3.40.50.150">
    <property type="entry name" value="Vaccinia Virus protein VP39"/>
    <property type="match status" value="1"/>
</dbReference>
<dbReference type="HOGENOM" id="CLU_107553_0_0_5"/>
<evidence type="ECO:0000313" key="1">
    <source>
        <dbReference type="EMBL" id="BAB53751.1"/>
    </source>
</evidence>
<dbReference type="SUPFAM" id="SSF53335">
    <property type="entry name" value="S-adenosyl-L-methionine-dependent methyltransferases"/>
    <property type="match status" value="1"/>
</dbReference>
<name>Q983X9_RHILO</name>
<organism evidence="1 2">
    <name type="scientific">Mesorhizobium japonicum (strain LMG 29417 / CECT 9101 / MAFF 303099)</name>
    <name type="common">Mesorhizobium loti (strain MAFF 303099)</name>
    <dbReference type="NCBI Taxonomy" id="266835"/>
    <lineage>
        <taxon>Bacteria</taxon>
        <taxon>Pseudomonadati</taxon>
        <taxon>Pseudomonadota</taxon>
        <taxon>Alphaproteobacteria</taxon>
        <taxon>Hyphomicrobiales</taxon>
        <taxon>Phyllobacteriaceae</taxon>
        <taxon>Mesorhizobium</taxon>
    </lineage>
</organism>
<accession>Q983X9</accession>
<dbReference type="Proteomes" id="UP000000552">
    <property type="component" value="Chromosome"/>
</dbReference>
<dbReference type="Pfam" id="PF13489">
    <property type="entry name" value="Methyltransf_23"/>
    <property type="match status" value="1"/>
</dbReference>
<dbReference type="eggNOG" id="COG2227">
    <property type="taxonomic scope" value="Bacteria"/>
</dbReference>